<keyword evidence="5" id="KW-1185">Reference proteome</keyword>
<protein>
    <recommendedName>
        <fullName evidence="3">DUF7495 domain-containing protein</fullName>
    </recommendedName>
</protein>
<sequence length="476" mass="51654">MDMDDTGKPPNDNVPTQETRGGTYDDSISTAAPLVQEVPQDGMATSTIHALNDDDPPIPSLHVVDHEDETEGPQLHDGPPGPPPCFPSEFDDSLAKRVENDSKGLQLHDGQPGPPCFPSEFDDSLAKREVNELERISDRVRDNASTERSTMGASVENAAALGQSMAEVVEEEEGGISSRGTAPSMSSRGETGAATAAAGLNPPSEGRSTLIVEGYRVEESRETPERGTVYEAELAEPQVVLMFYQRKGCVFAMIAVALLAVVVAVATWVLLSRYSDGYAGDPKTSSVATVPRWYTDEDGWNGKTYDDADKFCSLRGPNTEICPYEAICPNGPLSPPFSGTRQGSLAIWTPFDRFNSWVSVGPSETCVQYGQIHSEGSPQITHVLCCDMEAAVDASKSAGTNTGKFKIPCASFSMHLILDQFGNETSWDLFRDTSNEMRALLHSNHNHTRNHSRLGRPEHIDRRELKENVMSGGPYS</sequence>
<evidence type="ECO:0000313" key="5">
    <source>
        <dbReference type="Proteomes" id="UP000266841"/>
    </source>
</evidence>
<name>K0QZA4_THAOC</name>
<dbReference type="AlphaFoldDB" id="K0QZA4"/>
<feature type="compositionally biased region" description="Basic and acidic residues" evidence="1">
    <location>
        <begin position="93"/>
        <end position="102"/>
    </location>
</feature>
<dbReference type="InterPro" id="IPR055918">
    <property type="entry name" value="DUF7495"/>
</dbReference>
<comment type="caution">
    <text evidence="4">The sequence shown here is derived from an EMBL/GenBank/DDBJ whole genome shotgun (WGS) entry which is preliminary data.</text>
</comment>
<feature type="domain" description="DUF7495" evidence="3">
    <location>
        <begin position="293"/>
        <end position="379"/>
    </location>
</feature>
<reference evidence="4 5" key="1">
    <citation type="journal article" date="2012" name="Genome Biol.">
        <title>Genome and low-iron response of an oceanic diatom adapted to chronic iron limitation.</title>
        <authorList>
            <person name="Lommer M."/>
            <person name="Specht M."/>
            <person name="Roy A.S."/>
            <person name="Kraemer L."/>
            <person name="Andreson R."/>
            <person name="Gutowska M.A."/>
            <person name="Wolf J."/>
            <person name="Bergner S.V."/>
            <person name="Schilhabel M.B."/>
            <person name="Klostermeier U.C."/>
            <person name="Beiko R.G."/>
            <person name="Rosenstiel P."/>
            <person name="Hippler M."/>
            <person name="Laroche J."/>
        </authorList>
    </citation>
    <scope>NUCLEOTIDE SEQUENCE [LARGE SCALE GENOMIC DNA]</scope>
    <source>
        <strain evidence="4 5">CCMP1005</strain>
    </source>
</reference>
<gene>
    <name evidence="4" type="ORF">THAOC_36538</name>
</gene>
<feature type="compositionally biased region" description="Polar residues" evidence="1">
    <location>
        <begin position="13"/>
        <end position="30"/>
    </location>
</feature>
<feature type="compositionally biased region" description="Polar residues" evidence="1">
    <location>
        <begin position="178"/>
        <end position="189"/>
    </location>
</feature>
<feature type="region of interest" description="Disordered" evidence="1">
    <location>
        <begin position="1"/>
        <end position="122"/>
    </location>
</feature>
<dbReference type="Proteomes" id="UP000266841">
    <property type="component" value="Unassembled WGS sequence"/>
</dbReference>
<evidence type="ECO:0000259" key="3">
    <source>
        <dbReference type="Pfam" id="PF24325"/>
    </source>
</evidence>
<feature type="region of interest" description="Disordered" evidence="1">
    <location>
        <begin position="169"/>
        <end position="205"/>
    </location>
</feature>
<evidence type="ECO:0000313" key="4">
    <source>
        <dbReference type="EMBL" id="EJK44888.1"/>
    </source>
</evidence>
<proteinExistence type="predicted"/>
<feature type="non-terminal residue" evidence="4">
    <location>
        <position position="476"/>
    </location>
</feature>
<dbReference type="Pfam" id="PF24325">
    <property type="entry name" value="DUF7495"/>
    <property type="match status" value="1"/>
</dbReference>
<accession>K0QZA4</accession>
<dbReference type="EMBL" id="AGNL01049090">
    <property type="protein sequence ID" value="EJK44888.1"/>
    <property type="molecule type" value="Genomic_DNA"/>
</dbReference>
<evidence type="ECO:0000256" key="2">
    <source>
        <dbReference type="SAM" id="Phobius"/>
    </source>
</evidence>
<keyword evidence="2" id="KW-0472">Membrane</keyword>
<evidence type="ECO:0000256" key="1">
    <source>
        <dbReference type="SAM" id="MobiDB-lite"/>
    </source>
</evidence>
<organism evidence="4 5">
    <name type="scientific">Thalassiosira oceanica</name>
    <name type="common">Marine diatom</name>
    <dbReference type="NCBI Taxonomy" id="159749"/>
    <lineage>
        <taxon>Eukaryota</taxon>
        <taxon>Sar</taxon>
        <taxon>Stramenopiles</taxon>
        <taxon>Ochrophyta</taxon>
        <taxon>Bacillariophyta</taxon>
        <taxon>Coscinodiscophyceae</taxon>
        <taxon>Thalassiosirophycidae</taxon>
        <taxon>Thalassiosirales</taxon>
        <taxon>Thalassiosiraceae</taxon>
        <taxon>Thalassiosira</taxon>
    </lineage>
</organism>
<keyword evidence="2" id="KW-1133">Transmembrane helix</keyword>
<feature type="transmembrane region" description="Helical" evidence="2">
    <location>
        <begin position="250"/>
        <end position="271"/>
    </location>
</feature>
<keyword evidence="2" id="KW-0812">Transmembrane</keyword>